<dbReference type="PANTHER" id="PTHR30572">
    <property type="entry name" value="MEMBRANE COMPONENT OF TRANSPORTER-RELATED"/>
    <property type="match status" value="1"/>
</dbReference>
<feature type="domain" description="ABC3 transporter permease C-terminal" evidence="8">
    <location>
        <begin position="293"/>
        <end position="414"/>
    </location>
</feature>
<feature type="transmembrane region" description="Helical" evidence="7">
    <location>
        <begin position="511"/>
        <end position="530"/>
    </location>
</feature>
<evidence type="ECO:0000259" key="8">
    <source>
        <dbReference type="Pfam" id="PF02687"/>
    </source>
</evidence>
<keyword evidence="5 7" id="KW-0472">Membrane</keyword>
<comment type="subcellular location">
    <subcellularLocation>
        <location evidence="1">Cell membrane</location>
        <topology evidence="1">Multi-pass membrane protein</topology>
    </subcellularLocation>
</comment>
<evidence type="ECO:0000313" key="10">
    <source>
        <dbReference type="Proteomes" id="UP001277761"/>
    </source>
</evidence>
<feature type="transmembrane region" description="Helical" evidence="7">
    <location>
        <begin position="792"/>
        <end position="815"/>
    </location>
</feature>
<evidence type="ECO:0000256" key="1">
    <source>
        <dbReference type="ARBA" id="ARBA00004651"/>
    </source>
</evidence>
<dbReference type="PANTHER" id="PTHR30572:SF4">
    <property type="entry name" value="ABC TRANSPORTER PERMEASE YTRF"/>
    <property type="match status" value="1"/>
</dbReference>
<evidence type="ECO:0000256" key="5">
    <source>
        <dbReference type="ARBA" id="ARBA00023136"/>
    </source>
</evidence>
<name>A0ABU4VIE9_9ACTN</name>
<feature type="transmembrane region" description="Helical" evidence="7">
    <location>
        <begin position="388"/>
        <end position="411"/>
    </location>
</feature>
<proteinExistence type="inferred from homology"/>
<accession>A0ABU4VIE9</accession>
<evidence type="ECO:0000256" key="3">
    <source>
        <dbReference type="ARBA" id="ARBA00022692"/>
    </source>
</evidence>
<evidence type="ECO:0000256" key="4">
    <source>
        <dbReference type="ARBA" id="ARBA00022989"/>
    </source>
</evidence>
<reference evidence="9 10" key="1">
    <citation type="submission" date="2023-11" db="EMBL/GenBank/DDBJ databases">
        <authorList>
            <person name="Xu M."/>
            <person name="Jiang T."/>
        </authorList>
    </citation>
    <scope>NUCLEOTIDE SEQUENCE [LARGE SCALE GENOMIC DNA]</scope>
    <source>
        <strain evidence="9 10">SD</strain>
    </source>
</reference>
<dbReference type="RefSeq" id="WP_319953059.1">
    <property type="nucleotide sequence ID" value="NZ_JAXAVX010000001.1"/>
</dbReference>
<dbReference type="Proteomes" id="UP001277761">
    <property type="component" value="Unassembled WGS sequence"/>
</dbReference>
<evidence type="ECO:0000256" key="6">
    <source>
        <dbReference type="ARBA" id="ARBA00038076"/>
    </source>
</evidence>
<feature type="transmembrane region" description="Helical" evidence="7">
    <location>
        <begin position="743"/>
        <end position="765"/>
    </location>
</feature>
<keyword evidence="4 7" id="KW-1133">Transmembrane helix</keyword>
<evidence type="ECO:0000256" key="7">
    <source>
        <dbReference type="SAM" id="Phobius"/>
    </source>
</evidence>
<organism evidence="9 10">
    <name type="scientific">Patulibacter brassicae</name>
    <dbReference type="NCBI Taxonomy" id="1705717"/>
    <lineage>
        <taxon>Bacteria</taxon>
        <taxon>Bacillati</taxon>
        <taxon>Actinomycetota</taxon>
        <taxon>Thermoleophilia</taxon>
        <taxon>Solirubrobacterales</taxon>
        <taxon>Patulibacteraceae</taxon>
        <taxon>Patulibacter</taxon>
    </lineage>
</organism>
<keyword evidence="10" id="KW-1185">Reference proteome</keyword>
<dbReference type="InterPro" id="IPR050250">
    <property type="entry name" value="Macrolide_Exporter_MacB"/>
</dbReference>
<sequence>MTVAGLRRRRGAPFRALLRLWRAELRAHRGRVLATGLAVGLGAALLVAALVVGDSARSAIRAGAGVELGGPAAGPGRRGADVVLRTNAQAGDAGASPASLGAPGTGLGETQVADLRRLPGVERVGTLTQAVAAAQVGDRVRGITVESLADEPSFVWQQLEAGRSPAAPAEIAVSPGTLDALRIRLGDQLAIGRPGVGRARFTVVGVLDLRGSLRFGGAPYGVVTPGAAQALARTTGPTTALLRAAPGTTPQRLVEAVNARAPVAWPETASALREASLGANADRVVALGAVGTAFAAMGLLVAALVLGTTATVALASRRRTLALLRALGAPRGLAVGLVVLEVVGVALAAAVVGTGVGVLLARLALPAAGAIPGLPAIEGGSFTVAPEALAGAVGGAVLLAVLAAAVPALWVARIRPAEALREAPGAGRSARVARAAGPILLVLGTAAAVLVEGWAGLVLAAALLVPGTFLAVGGAMQLVAGGLGRRARRRGARGVLGHLVAREIGHGPGRAAAEAVAVVAAVALVSATWIGSASVAETASARLARTGQPDLTLGVPSGSDVIAPQLRRSLRDVRGVAAVVAVRSSPQATVVGQGAARRTRVAGGVAAVSDRALRAVLPASAATARGVGAGEVALPRSDFPPFPEGARVALRGPSGTVRDLRVRYVRDLPLTSLVRPDVLERVARRTAVHTTWIRLDDGAGRTRALDEIVGLSVLGGPLPLDGPALADARVTHAIQTARTAATALLALAILVATIGAAATFALSVAERRRDHATLRAIGLDRERLRRLLLRRVLVVLAVGTGAGVLLGGALATVLVDRLAHALGIPAVHVWPVLPIAGLVAVVLLVARAAALLPLERAAHVAPARALAEG</sequence>
<evidence type="ECO:0000256" key="2">
    <source>
        <dbReference type="ARBA" id="ARBA00022475"/>
    </source>
</evidence>
<evidence type="ECO:0000313" key="9">
    <source>
        <dbReference type="EMBL" id="MDX8150919.1"/>
    </source>
</evidence>
<feature type="transmembrane region" description="Helical" evidence="7">
    <location>
        <begin position="335"/>
        <end position="368"/>
    </location>
</feature>
<feature type="transmembrane region" description="Helical" evidence="7">
    <location>
        <begin position="457"/>
        <end position="480"/>
    </location>
</feature>
<feature type="transmembrane region" description="Helical" evidence="7">
    <location>
        <begin position="432"/>
        <end position="451"/>
    </location>
</feature>
<dbReference type="InterPro" id="IPR003838">
    <property type="entry name" value="ABC3_permease_C"/>
</dbReference>
<gene>
    <name evidence="9" type="ORF">SK069_04880</name>
</gene>
<feature type="domain" description="ABC3 transporter permease C-terminal" evidence="8">
    <location>
        <begin position="744"/>
        <end position="858"/>
    </location>
</feature>
<dbReference type="Pfam" id="PF02687">
    <property type="entry name" value="FtsX"/>
    <property type="match status" value="2"/>
</dbReference>
<comment type="caution">
    <text evidence="9">The sequence shown here is derived from an EMBL/GenBank/DDBJ whole genome shotgun (WGS) entry which is preliminary data.</text>
</comment>
<protein>
    <submittedName>
        <fullName evidence="9">FtsX-like permease family protein</fullName>
    </submittedName>
</protein>
<keyword evidence="3 7" id="KW-0812">Transmembrane</keyword>
<comment type="similarity">
    <text evidence="6">Belongs to the ABC-4 integral membrane protein family.</text>
</comment>
<feature type="transmembrane region" description="Helical" evidence="7">
    <location>
        <begin position="32"/>
        <end position="52"/>
    </location>
</feature>
<dbReference type="EMBL" id="JAXAVX010000001">
    <property type="protein sequence ID" value="MDX8150919.1"/>
    <property type="molecule type" value="Genomic_DNA"/>
</dbReference>
<keyword evidence="2" id="KW-1003">Cell membrane</keyword>
<feature type="transmembrane region" description="Helical" evidence="7">
    <location>
        <begin position="284"/>
        <end position="314"/>
    </location>
</feature>
<feature type="transmembrane region" description="Helical" evidence="7">
    <location>
        <begin position="827"/>
        <end position="846"/>
    </location>
</feature>